<accession>A0ABW2ZPR0</accession>
<dbReference type="InterPro" id="IPR036513">
    <property type="entry name" value="STAS_dom_sf"/>
</dbReference>
<evidence type="ECO:0000313" key="1">
    <source>
        <dbReference type="EMBL" id="MFD0780521.1"/>
    </source>
</evidence>
<evidence type="ECO:0000313" key="2">
    <source>
        <dbReference type="Proteomes" id="UP001597042"/>
    </source>
</evidence>
<dbReference type="Proteomes" id="UP001597042">
    <property type="component" value="Unassembled WGS sequence"/>
</dbReference>
<dbReference type="Pfam" id="PF11964">
    <property type="entry name" value="SpoIIAA-like"/>
    <property type="match status" value="1"/>
</dbReference>
<dbReference type="EMBL" id="JBHTIM010000001">
    <property type="protein sequence ID" value="MFD0780521.1"/>
    <property type="molecule type" value="Genomic_DNA"/>
</dbReference>
<comment type="caution">
    <text evidence="1">The sequence shown here is derived from an EMBL/GenBank/DDBJ whole genome shotgun (WGS) entry which is preliminary data.</text>
</comment>
<dbReference type="InterPro" id="IPR038396">
    <property type="entry name" value="SpoIIAA-like_sf"/>
</dbReference>
<dbReference type="Gene3D" id="3.40.50.10600">
    <property type="entry name" value="SpoIIaa-like domains"/>
    <property type="match status" value="1"/>
</dbReference>
<keyword evidence="2" id="KW-1185">Reference proteome</keyword>
<dbReference type="SUPFAM" id="SSF52091">
    <property type="entry name" value="SpoIIaa-like"/>
    <property type="match status" value="1"/>
</dbReference>
<reference evidence="2" key="1">
    <citation type="journal article" date="2019" name="Int. J. Syst. Evol. Microbiol.">
        <title>The Global Catalogue of Microorganisms (GCM) 10K type strain sequencing project: providing services to taxonomists for standard genome sequencing and annotation.</title>
        <authorList>
            <consortium name="The Broad Institute Genomics Platform"/>
            <consortium name="The Broad Institute Genome Sequencing Center for Infectious Disease"/>
            <person name="Wu L."/>
            <person name="Ma J."/>
        </authorList>
    </citation>
    <scope>NUCLEOTIDE SEQUENCE [LARGE SCALE GENOMIC DNA]</scope>
    <source>
        <strain evidence="2">CCUG 50754</strain>
    </source>
</reference>
<dbReference type="RefSeq" id="WP_378750517.1">
    <property type="nucleotide sequence ID" value="NZ_JBHSSV010000003.1"/>
</dbReference>
<gene>
    <name evidence="1" type="ORF">ACFQZV_04310</name>
</gene>
<organism evidence="1 2">
    <name type="scientific">Microbacterium koreense</name>
    <dbReference type="NCBI Taxonomy" id="323761"/>
    <lineage>
        <taxon>Bacteria</taxon>
        <taxon>Bacillati</taxon>
        <taxon>Actinomycetota</taxon>
        <taxon>Actinomycetes</taxon>
        <taxon>Micrococcales</taxon>
        <taxon>Microbacteriaceae</taxon>
        <taxon>Microbacterium</taxon>
    </lineage>
</organism>
<name>A0ABW2ZPR0_9MICO</name>
<dbReference type="InterPro" id="IPR021866">
    <property type="entry name" value="SpoIIAA-like"/>
</dbReference>
<sequence length="123" mass="13218">MIETLPGLPDGVIGFRAVGTVTADDYRTTVDPAITKAIATGEKLNIVFEMGPDYEHYSLGAMWQDAKLDGTPARAWGRIALVTDHAVVGEVIHGIAFLFPCDLRFFRVAALDEAVAWVSGAPT</sequence>
<protein>
    <submittedName>
        <fullName evidence="1">STAS/SEC14 domain-containing protein</fullName>
    </submittedName>
</protein>
<proteinExistence type="predicted"/>